<dbReference type="OrthoDB" id="6454288at2"/>
<dbReference type="Proteomes" id="UP000246375">
    <property type="component" value="Unassembled WGS sequence"/>
</dbReference>
<evidence type="ECO:0000313" key="3">
    <source>
        <dbReference type="Proteomes" id="UP000229974"/>
    </source>
</evidence>
<sequence>MAKDGKHIIHAGGVFPNPLLNREGGAAASTLPGTVGFFSTADKFTASVVGAESAIKYVANKDYLRCLSVDDAIPANELVVGIHPLPGMFLNVRAAAGTYTKGQPVAVANGQITAVVDDAAVFAYVEEDKAVTAVAGDLIRVVFK</sequence>
<dbReference type="AlphaFoldDB" id="A0A2J0Q4F2"/>
<comment type="caution">
    <text evidence="1">The sequence shown here is derived from an EMBL/GenBank/DDBJ whole genome shotgun (WGS) entry which is preliminary data.</text>
</comment>
<gene>
    <name evidence="1" type="ORF">B9Q30_00915</name>
    <name evidence="2" type="ORF">DL189_09250</name>
</gene>
<reference evidence="2 4" key="2">
    <citation type="submission" date="2018-05" db="EMBL/GenBank/DDBJ databases">
        <title>Evaluation of testing and processing parameters for the GenePOC Carba assay.</title>
        <authorList>
            <person name="Walsh T.R."/>
        </authorList>
    </citation>
    <scope>NUCLEOTIDE SEQUENCE [LARGE SCALE GENOMIC DNA]</scope>
    <source>
        <strain evidence="2 4">PECIMP</strain>
    </source>
</reference>
<evidence type="ECO:0000313" key="4">
    <source>
        <dbReference type="Proteomes" id="UP000246375"/>
    </source>
</evidence>
<protein>
    <submittedName>
        <fullName evidence="1">Uncharacterized protein</fullName>
    </submittedName>
</protein>
<evidence type="ECO:0000313" key="1">
    <source>
        <dbReference type="EMBL" id="PJD89109.1"/>
    </source>
</evidence>
<proteinExistence type="predicted"/>
<dbReference type="Proteomes" id="UP000229974">
    <property type="component" value="Unassembled WGS sequence"/>
</dbReference>
<evidence type="ECO:0000313" key="2">
    <source>
        <dbReference type="EMBL" id="PXB41146.1"/>
    </source>
</evidence>
<accession>A0A2J0Q4F2</accession>
<name>A0A2J0Q4F2_9ENTR</name>
<reference evidence="1 3" key="1">
    <citation type="journal article" date="2017" name="J. Antimicrob. Chemother.">
        <title>Characterization of the population structure, drug resistance mechanisms and plasmids of the community-associated Enterobacter cloacae complex in China.</title>
        <authorList>
            <person name="Zhou K."/>
            <person name="Yu W."/>
            <person name="Cao X."/>
            <person name="Shen P."/>
            <person name="Lu H."/>
            <person name="Luo Q."/>
            <person name="Rossen J.W.A."/>
            <person name="Xiao Y."/>
        </authorList>
    </citation>
    <scope>NUCLEOTIDE SEQUENCE [LARGE SCALE GENOMIC DNA]</scope>
    <source>
        <strain evidence="1 3">ECC904</strain>
    </source>
</reference>
<dbReference type="EMBL" id="NEEW01000001">
    <property type="protein sequence ID" value="PJD89109.1"/>
    <property type="molecule type" value="Genomic_DNA"/>
</dbReference>
<organism evidence="1 3">
    <name type="scientific">Enterobacter hormaechei</name>
    <dbReference type="NCBI Taxonomy" id="158836"/>
    <lineage>
        <taxon>Bacteria</taxon>
        <taxon>Pseudomonadati</taxon>
        <taxon>Pseudomonadota</taxon>
        <taxon>Gammaproteobacteria</taxon>
        <taxon>Enterobacterales</taxon>
        <taxon>Enterobacteriaceae</taxon>
        <taxon>Enterobacter</taxon>
        <taxon>Enterobacter cloacae complex</taxon>
    </lineage>
</organism>
<dbReference type="EMBL" id="QHMI01000006">
    <property type="protein sequence ID" value="PXB41146.1"/>
    <property type="molecule type" value="Genomic_DNA"/>
</dbReference>
<dbReference type="RefSeq" id="WP_017693196.1">
    <property type="nucleotide sequence ID" value="NZ_CABGHO010000037.1"/>
</dbReference>